<reference evidence="1 2" key="1">
    <citation type="journal article" date="2019" name="Nat. Ecol. Evol.">
        <title>Megaphylogeny resolves global patterns of mushroom evolution.</title>
        <authorList>
            <person name="Varga T."/>
            <person name="Krizsan K."/>
            <person name="Foldi C."/>
            <person name="Dima B."/>
            <person name="Sanchez-Garcia M."/>
            <person name="Sanchez-Ramirez S."/>
            <person name="Szollosi G.J."/>
            <person name="Szarkandi J.G."/>
            <person name="Papp V."/>
            <person name="Albert L."/>
            <person name="Andreopoulos W."/>
            <person name="Angelini C."/>
            <person name="Antonin V."/>
            <person name="Barry K.W."/>
            <person name="Bougher N.L."/>
            <person name="Buchanan P."/>
            <person name="Buyck B."/>
            <person name="Bense V."/>
            <person name="Catcheside P."/>
            <person name="Chovatia M."/>
            <person name="Cooper J."/>
            <person name="Damon W."/>
            <person name="Desjardin D."/>
            <person name="Finy P."/>
            <person name="Geml J."/>
            <person name="Haridas S."/>
            <person name="Hughes K."/>
            <person name="Justo A."/>
            <person name="Karasinski D."/>
            <person name="Kautmanova I."/>
            <person name="Kiss B."/>
            <person name="Kocsube S."/>
            <person name="Kotiranta H."/>
            <person name="LaButti K.M."/>
            <person name="Lechner B.E."/>
            <person name="Liimatainen K."/>
            <person name="Lipzen A."/>
            <person name="Lukacs Z."/>
            <person name="Mihaltcheva S."/>
            <person name="Morgado L.N."/>
            <person name="Niskanen T."/>
            <person name="Noordeloos M.E."/>
            <person name="Ohm R.A."/>
            <person name="Ortiz-Santana B."/>
            <person name="Ovrebo C."/>
            <person name="Racz N."/>
            <person name="Riley R."/>
            <person name="Savchenko A."/>
            <person name="Shiryaev A."/>
            <person name="Soop K."/>
            <person name="Spirin V."/>
            <person name="Szebenyi C."/>
            <person name="Tomsovsky M."/>
            <person name="Tulloss R.E."/>
            <person name="Uehling J."/>
            <person name="Grigoriev I.V."/>
            <person name="Vagvolgyi C."/>
            <person name="Papp T."/>
            <person name="Martin F.M."/>
            <person name="Miettinen O."/>
            <person name="Hibbett D.S."/>
            <person name="Nagy L.G."/>
        </authorList>
    </citation>
    <scope>NUCLEOTIDE SEQUENCE [LARGE SCALE GENOMIC DNA]</scope>
    <source>
        <strain evidence="1 2">CBS 166.37</strain>
    </source>
</reference>
<evidence type="ECO:0000313" key="2">
    <source>
        <dbReference type="Proteomes" id="UP000308652"/>
    </source>
</evidence>
<proteinExistence type="predicted"/>
<sequence>MSSGAEMHCMETLCINNKFNNNKGDKKWLTSTWATVLKTSLQRLQQGFSFYVTNYVLPVVQNCSESLAEVAVKRDVAKVVEMKIVRDKLCEVKKRRFSMEEWRDDFHRPCQVVNLPAPMDGEGQQAVEFQYRKGDGDGKERPLSGGGEGDHALRAEVVVRVVYFLKVIVALSIRILPIIEDREEEAAAAEKEKFVDGWWWWWWWWWKGTKSGRLDVLLEH</sequence>
<accession>A0A5C3LWY3</accession>
<gene>
    <name evidence="1" type="ORF">BDQ12DRAFT_667173</name>
</gene>
<organism evidence="1 2">
    <name type="scientific">Crucibulum laeve</name>
    <dbReference type="NCBI Taxonomy" id="68775"/>
    <lineage>
        <taxon>Eukaryota</taxon>
        <taxon>Fungi</taxon>
        <taxon>Dikarya</taxon>
        <taxon>Basidiomycota</taxon>
        <taxon>Agaricomycotina</taxon>
        <taxon>Agaricomycetes</taxon>
        <taxon>Agaricomycetidae</taxon>
        <taxon>Agaricales</taxon>
        <taxon>Agaricineae</taxon>
        <taxon>Nidulariaceae</taxon>
        <taxon>Crucibulum</taxon>
    </lineage>
</organism>
<dbReference type="AlphaFoldDB" id="A0A5C3LWY3"/>
<dbReference type="EMBL" id="ML213609">
    <property type="protein sequence ID" value="TFK37235.1"/>
    <property type="molecule type" value="Genomic_DNA"/>
</dbReference>
<protein>
    <submittedName>
        <fullName evidence="1">Uncharacterized protein</fullName>
    </submittedName>
</protein>
<keyword evidence="2" id="KW-1185">Reference proteome</keyword>
<evidence type="ECO:0000313" key="1">
    <source>
        <dbReference type="EMBL" id="TFK37235.1"/>
    </source>
</evidence>
<name>A0A5C3LWY3_9AGAR</name>
<dbReference type="Proteomes" id="UP000308652">
    <property type="component" value="Unassembled WGS sequence"/>
</dbReference>